<reference evidence="7" key="6">
    <citation type="journal article" date="2008" name="Nucleic Acids Res.">
        <title>The Rice Annotation Project Database (RAP-DB): 2008 update.</title>
        <authorList>
            <consortium name="The Rice Annotation Project (RAP)"/>
            <person name="Tanaka T."/>
            <person name="Antonio B.A."/>
            <person name="Kikuchi S."/>
            <person name="Matsumoto T."/>
            <person name="Nagamura Y."/>
            <person name="Numa H."/>
            <person name="Sakai H."/>
            <person name="Wu J."/>
            <person name="Itoh T."/>
            <person name="Sasaki T."/>
            <person name="Aono R."/>
            <person name="Fujii Y."/>
            <person name="Habara T."/>
            <person name="Harada E."/>
            <person name="Kanno M."/>
            <person name="Kawahara Y."/>
            <person name="Kawashima H."/>
            <person name="Kubooka H."/>
            <person name="Matsuya A."/>
            <person name="Nakaoka H."/>
            <person name="Saichi N."/>
            <person name="Sanbonmatsu R."/>
            <person name="Sato Y."/>
            <person name="Shinso Y."/>
            <person name="Suzuki M."/>
            <person name="Takeda J."/>
            <person name="Tanino M."/>
            <person name="Todokoro F."/>
            <person name="Yamaguchi K."/>
            <person name="Yamamoto N."/>
            <person name="Yamasaki C."/>
            <person name="Imanishi T."/>
            <person name="Okido T."/>
            <person name="Tada M."/>
            <person name="Ikeo K."/>
            <person name="Tateno Y."/>
            <person name="Gojobori T."/>
            <person name="Lin Y.C."/>
            <person name="Wei F.J."/>
            <person name="Hsing Y.I."/>
            <person name="Zhao Q."/>
            <person name="Han B."/>
            <person name="Kramer M.R."/>
            <person name="McCombie R.W."/>
            <person name="Lonsdale D."/>
            <person name="O'Donovan C.C."/>
            <person name="Whitfield E.J."/>
            <person name="Apweiler R."/>
            <person name="Koyanagi K.O."/>
            <person name="Khurana J.P."/>
            <person name="Raghuvanshi S."/>
            <person name="Singh N.K."/>
            <person name="Tyagi A.K."/>
            <person name="Haberer G."/>
            <person name="Fujisawa M."/>
            <person name="Hosokawa S."/>
            <person name="Ito Y."/>
            <person name="Ikawa H."/>
            <person name="Shibata M."/>
            <person name="Yamamoto M."/>
            <person name="Bruskiewich R.M."/>
            <person name="Hoen D.R."/>
            <person name="Bureau TE."/>
            <person name="Namiki N."/>
            <person name="Ohyanagi H."/>
            <person name="Sakai Y."/>
            <person name="Nobushima S."/>
            <person name="Sakata K."/>
            <person name="Barrero R.A."/>
            <person name="Sato Y."/>
            <person name="Souvorov A."/>
            <person name="Smith-White B."/>
            <person name="Tatusova T."/>
            <person name="An S."/>
            <person name="An G."/>
            <person name="OOta S."/>
            <person name="Fuks G."/>
            <person name="Messing J."/>
            <person name="Christie K.R."/>
            <person name="Lieberherr D."/>
            <person name="Kim H."/>
            <person name="Zuccolo A."/>
            <person name="Wing R.A."/>
            <person name="Nobuta K."/>
            <person name="Green P.J."/>
            <person name="Lu C."/>
            <person name="Meyers BC."/>
            <person name="Chaparro C."/>
            <person name="Piegu B."/>
            <person name="Panaud O."/>
            <person name="Echeverria M."/>
        </authorList>
    </citation>
    <scope>NUCLEOTIDE SEQUENCE</scope>
</reference>
<gene>
    <name evidence="7" type="ordered locus">Os08g0529800</name>
    <name evidence="6" type="ORF">OJ1770_H02.28</name>
    <name evidence="5" type="ORF">OJ1789_C07.7</name>
</gene>
<reference evidence="8" key="7">
    <citation type="journal article" date="2008" name="Nucleic Acids Res.">
        <title>The rice annotation project database (RAP-DB): 2008 update.</title>
        <authorList>
            <consortium name="The rice annotation project (RAP)"/>
        </authorList>
    </citation>
    <scope>GENOME REANNOTATION</scope>
    <source>
        <strain evidence="8">cv. Nipponbare</strain>
    </source>
</reference>
<evidence type="ECO:0000256" key="2">
    <source>
        <dbReference type="PIRNR" id="PIRNR000862"/>
    </source>
</evidence>
<reference evidence="7" key="9">
    <citation type="submission" date="2012-08" db="EMBL/GenBank/DDBJ databases">
        <title>The Second Rice Annotation Project Meeting (RAP2).</title>
        <authorList>
            <consortium name="The Rice Annotation Project (RAP)"/>
        </authorList>
    </citation>
    <scope>NUCLEOTIDE SEQUENCE</scope>
</reference>
<keyword evidence="2" id="KW-0443">Lipid metabolism</keyword>
<dbReference type="Pfam" id="PF04083">
    <property type="entry name" value="Abhydro_lipase"/>
    <property type="match status" value="1"/>
</dbReference>
<keyword evidence="2" id="KW-0378">Hydrolase</keyword>
<dbReference type="EMBL" id="AP003920">
    <property type="protein sequence ID" value="BAD09017.1"/>
    <property type="molecule type" value="Genomic_DNA"/>
</dbReference>
<dbReference type="OrthoDB" id="9974421at2759"/>
<accession>A0A0P0XI15</accession>
<dbReference type="AlphaFoldDB" id="A0A0P0XI15"/>
<comment type="similarity">
    <text evidence="1 2">Belongs to the AB hydrolase superfamily. Lipase family.</text>
</comment>
<sequence length="438" mass="47118">MSTACHGVRGFFSISAAAMTIVVTTAVVLLSGPQLAAGARVLINHAELRRRDIATAGGGGGGGDGACATAVAPFGYPCEEHEVTTQDGYILGLQRIPRGRIGGVTGGGAAAARQPVLLQHGVLVDGMTWLLGSPEESLPYILADQGFDVWIANNRGTRWSSRHVSLDPKSRSYWNWSWDDIVVNDMPAIVDYVCSHTGQKPHYVGHSMGTLVALAAFSEGRMVDKLKSAALLSPVAYLSHITTPIGVVLAKAFAGELISDLLGIAEFNPASPQVSNLVRTFCRKPGMNCYDLLTSFTGKNYCLNNSAADIFLKYEPQPTSTKTLIHLAQTVRDGVLTKYDYVMPDANVARYGQADPPAYDMAAIPAWFPIFLSYGGRDSLSDPADVALLLDDLRRGGHAGDRLTVQYLPQLAHADFVIGVCAKDLVYNDVISFFRRFH</sequence>
<dbReference type="OMA" id="WSRRNLY"/>
<evidence type="ECO:0000256" key="3">
    <source>
        <dbReference type="PIRSR" id="PIRSR000862-1"/>
    </source>
</evidence>
<organism evidence="6 8">
    <name type="scientific">Oryza sativa subsp. japonica</name>
    <name type="common">Rice</name>
    <dbReference type="NCBI Taxonomy" id="39947"/>
    <lineage>
        <taxon>Eukaryota</taxon>
        <taxon>Viridiplantae</taxon>
        <taxon>Streptophyta</taxon>
        <taxon>Embryophyta</taxon>
        <taxon>Tracheophyta</taxon>
        <taxon>Spermatophyta</taxon>
        <taxon>Magnoliopsida</taxon>
        <taxon>Liliopsida</taxon>
        <taxon>Poales</taxon>
        <taxon>Poaceae</taxon>
        <taxon>BOP clade</taxon>
        <taxon>Oryzoideae</taxon>
        <taxon>Oryzeae</taxon>
        <taxon>Oryzinae</taxon>
        <taxon>Oryza</taxon>
        <taxon>Oryza sativa</taxon>
    </lineage>
</organism>
<dbReference type="Gene3D" id="3.40.50.1820">
    <property type="entry name" value="alpha/beta hydrolase"/>
    <property type="match status" value="1"/>
</dbReference>
<dbReference type="EMBL" id="AP004015">
    <property type="protein sequence ID" value="BAD09116.1"/>
    <property type="molecule type" value="Genomic_DNA"/>
</dbReference>
<feature type="active site" description="Charge relay system" evidence="3">
    <location>
        <position position="378"/>
    </location>
</feature>
<dbReference type="KEGG" id="osa:4346120"/>
<keyword evidence="2" id="KW-0442">Lipid degradation</keyword>
<dbReference type="GO" id="GO:0016788">
    <property type="term" value="F:hydrolase activity, acting on ester bonds"/>
    <property type="evidence" value="ECO:0007669"/>
    <property type="project" value="InterPro"/>
</dbReference>
<dbReference type="KEGG" id="dosa:Os08g0529800"/>
<name>A0A0P0XI15_ORYSJ</name>
<dbReference type="EMBL" id="AP008214">
    <property type="protein sequence ID" value="BAF24235.1"/>
    <property type="molecule type" value="Genomic_DNA"/>
</dbReference>
<dbReference type="InterPro" id="IPR029058">
    <property type="entry name" value="AB_hydrolase_fold"/>
</dbReference>
<dbReference type="PIRSF" id="PIRSF000862">
    <property type="entry name" value="Steryl_ester_lip"/>
    <property type="match status" value="1"/>
</dbReference>
<dbReference type="SUPFAM" id="SSF53474">
    <property type="entry name" value="alpha/beta-Hydrolases"/>
    <property type="match status" value="1"/>
</dbReference>
<proteinExistence type="inferred from homology"/>
<dbReference type="InterPro" id="IPR006693">
    <property type="entry name" value="AB_hydrolase_lipase"/>
</dbReference>
<feature type="domain" description="Partial AB-hydrolase lipase" evidence="4">
    <location>
        <begin position="71"/>
        <end position="131"/>
    </location>
</feature>
<evidence type="ECO:0000313" key="7">
    <source>
        <dbReference type="EMBL" id="BAF24235.1"/>
    </source>
</evidence>
<reference evidence="7" key="8">
    <citation type="submission" date="2012-08" db="EMBL/GenBank/DDBJ databases">
        <title>Oryza sativa nipponbare(GA3) genomic DNA, chromosome 8.</title>
        <authorList>
            <consortium name="IRGSP(International Rice Genome Sequencing Project)"/>
        </authorList>
    </citation>
    <scope>NUCLEOTIDE SEQUENCE</scope>
</reference>
<reference evidence="6" key="2">
    <citation type="submission" date="2001-08" db="EMBL/GenBank/DDBJ databases">
        <title>Oryza sativa nipponbare(GA3) genomic DNA, chromosome 8, BAC clone:OJ1770_H02.</title>
        <authorList>
            <person name="Sasaki T."/>
            <person name="Matsumoto T."/>
            <person name="Yamamoto K."/>
        </authorList>
    </citation>
    <scope>NUCLEOTIDE SEQUENCE</scope>
</reference>
<protein>
    <recommendedName>
        <fullName evidence="2">Lipase</fullName>
    </recommendedName>
</protein>
<reference evidence="7" key="5">
    <citation type="journal article" date="2007" name="Genome Res.">
        <title>Curated Genome Annotation of Oryza sativa ssp. japonica and Comparative Genome Analysis with Arabidopsis thaliana.</title>
        <authorList>
            <consortium name="The Rice Annotation Project (RAP)"/>
            <person name="Itoh T."/>
            <person name="Tanaka T."/>
            <person name="Barrero R.A."/>
            <person name="Yamasaki C."/>
            <person name="Fujii Y."/>
            <person name="Hilton P.B."/>
            <person name="Antonio B.A."/>
            <person name="Aono H."/>
            <person name="Apweiler R."/>
            <person name="Bruskiewich R."/>
            <person name="Bureau T."/>
            <person name="Burr F."/>
            <person name="Costa de Oliveira A."/>
            <person name="Fuks G."/>
            <person name="Habara T."/>
            <person name="Haberer G."/>
            <person name="Han B."/>
            <person name="Harada E."/>
            <person name="Hiraki A.T."/>
            <person name="Hirochika H."/>
            <person name="Hoen D."/>
            <person name="Hokari H."/>
            <person name="Hosokawa S."/>
            <person name="Hsing Y."/>
            <person name="Ikawa H."/>
            <person name="Ikeo K."/>
            <person name="Imanishi T."/>
            <person name="Ito Y."/>
            <person name="Jaiswal P."/>
            <person name="Kanno M."/>
            <person name="Kawahara Y."/>
            <person name="Kawamura T."/>
            <person name="Kawashima H."/>
            <person name="Khurana J.P."/>
            <person name="Kikuchi S."/>
            <person name="Komatsu S."/>
            <person name="Koyanagi K.O."/>
            <person name="Kubooka H."/>
            <person name="Lieberherr D."/>
            <person name="Lin Y.C."/>
            <person name="Lonsdale D."/>
            <person name="Matsumoto T."/>
            <person name="Matsuya A."/>
            <person name="McCombie W.R."/>
            <person name="Messing J."/>
            <person name="Miyao A."/>
            <person name="Mulder N."/>
            <person name="Nagamura Y."/>
            <person name="Nam J."/>
            <person name="Namiki N."/>
            <person name="Numa H."/>
            <person name="Nurimoto S."/>
            <person name="O'donovan C."/>
            <person name="Ohyanagi H."/>
            <person name="Okido T."/>
            <person name="Oota S."/>
            <person name="Osato N."/>
            <person name="Palmer L.E."/>
            <person name="Quetier F."/>
            <person name="Raghuvanshi S."/>
            <person name="Saichi N."/>
            <person name="Sakai H."/>
            <person name="Sakai Y."/>
            <person name="Sakata K."/>
            <person name="Sakurai T."/>
            <person name="Sato F."/>
            <person name="Sato Y."/>
            <person name="Schoof H."/>
            <person name="Seki M."/>
            <person name="Shibata M."/>
            <person name="Shimizu Y."/>
            <person name="Shinozaki K."/>
            <person name="Shinso Y."/>
            <person name="Singh N.K."/>
            <person name="Smith-White B."/>
            <person name="Takeda J."/>
            <person name="Tanino M."/>
            <person name="Tatusova T."/>
            <person name="Thongjuea S."/>
            <person name="Todokoro F."/>
            <person name="Tsugane M."/>
            <person name="Tyagi A.K."/>
            <person name="Vanavichit A."/>
            <person name="Wang A."/>
            <person name="Wing R.A."/>
            <person name="Yamaguchi K."/>
            <person name="Yamamoto M."/>
            <person name="Yamamoto N."/>
            <person name="Yu Y."/>
            <person name="Zhang H."/>
            <person name="Zhao Q."/>
            <person name="Higo K."/>
            <person name="Burr B."/>
            <person name="Gojobori T."/>
            <person name="Sasaki T."/>
        </authorList>
    </citation>
    <scope>NUCLEOTIDE SEQUENCE</scope>
</reference>
<dbReference type="Proteomes" id="UP000000763">
    <property type="component" value="Chromosome 8"/>
</dbReference>
<dbReference type="GO" id="GO:0016042">
    <property type="term" value="P:lipid catabolic process"/>
    <property type="evidence" value="ECO:0007669"/>
    <property type="project" value="UniProtKB-KW"/>
</dbReference>
<dbReference type="GeneID" id="4346120"/>
<evidence type="ECO:0000313" key="6">
    <source>
        <dbReference type="EMBL" id="BAD09116.1"/>
    </source>
</evidence>
<evidence type="ECO:0000313" key="8">
    <source>
        <dbReference type="Proteomes" id="UP000000763"/>
    </source>
</evidence>
<evidence type="ECO:0000313" key="5">
    <source>
        <dbReference type="EMBL" id="BAD09017.1"/>
    </source>
</evidence>
<reference evidence="5" key="1">
    <citation type="submission" date="2001-07" db="EMBL/GenBank/DDBJ databases">
        <title>Oryza sativa nipponbare(GA3) genomic DNA, chromosome 8, BAC clone:OJ1789_C07.</title>
        <authorList>
            <person name="Sasaki T."/>
            <person name="Matsumoto T."/>
            <person name="Yamamoto K."/>
        </authorList>
    </citation>
    <scope>NUCLEOTIDE SEQUENCE</scope>
</reference>
<evidence type="ECO:0000259" key="4">
    <source>
        <dbReference type="Pfam" id="PF04083"/>
    </source>
</evidence>
<reference evidence="7 8" key="3">
    <citation type="journal article" date="2005" name="Nature">
        <title>The map-based sequence of the rice genome.</title>
        <authorList>
            <consortium name="International rice genome sequencing project (IRGSP)"/>
            <person name="Matsumoto T."/>
            <person name="Wu J."/>
            <person name="Kanamori H."/>
            <person name="Katayose Y."/>
            <person name="Fujisawa M."/>
            <person name="Namiki N."/>
            <person name="Mizuno H."/>
            <person name="Yamamoto K."/>
            <person name="Antonio B.A."/>
            <person name="Baba T."/>
            <person name="Sakata K."/>
            <person name="Nagamura Y."/>
            <person name="Aoki H."/>
            <person name="Arikawa K."/>
            <person name="Arita K."/>
            <person name="Bito T."/>
            <person name="Chiden Y."/>
            <person name="Fujitsuka N."/>
            <person name="Fukunaka R."/>
            <person name="Hamada M."/>
            <person name="Harada C."/>
            <person name="Hayashi A."/>
            <person name="Hijishita S."/>
            <person name="Honda M."/>
            <person name="Hosokawa S."/>
            <person name="Ichikawa Y."/>
            <person name="Idonuma A."/>
            <person name="Iijima M."/>
            <person name="Ikeda M."/>
            <person name="Ikeno M."/>
            <person name="Ito K."/>
            <person name="Ito S."/>
            <person name="Ito T."/>
            <person name="Ito Y."/>
            <person name="Ito Y."/>
            <person name="Iwabuchi A."/>
            <person name="Kamiya K."/>
            <person name="Karasawa W."/>
            <person name="Kurita K."/>
            <person name="Katagiri S."/>
            <person name="Kikuta A."/>
            <person name="Kobayashi H."/>
            <person name="Kobayashi N."/>
            <person name="Machita K."/>
            <person name="Maehara T."/>
            <person name="Masukawa M."/>
            <person name="Mizubayashi T."/>
            <person name="Mukai Y."/>
            <person name="Nagasaki H."/>
            <person name="Nagata Y."/>
            <person name="Naito S."/>
            <person name="Nakashima M."/>
            <person name="Nakama Y."/>
            <person name="Nakamichi Y."/>
            <person name="Nakamura M."/>
            <person name="Meguro A."/>
            <person name="Negishi M."/>
            <person name="Ohta I."/>
            <person name="Ohta T."/>
            <person name="Okamoto M."/>
            <person name="Ono N."/>
            <person name="Saji S."/>
            <person name="Sakaguchi M."/>
            <person name="Sakai K."/>
            <person name="Shibata M."/>
            <person name="Shimokawa T."/>
            <person name="Song J."/>
            <person name="Takazaki Y."/>
            <person name="Terasawa K."/>
            <person name="Tsugane M."/>
            <person name="Tsuji K."/>
            <person name="Ueda S."/>
            <person name="Waki K."/>
            <person name="Yamagata H."/>
            <person name="Yamamoto M."/>
            <person name="Yamamoto S."/>
            <person name="Yamane H."/>
            <person name="Yoshiki S."/>
            <person name="Yoshihara R."/>
            <person name="Yukawa K."/>
            <person name="Zhong H."/>
            <person name="Yano M."/>
            <person name="Yuan Q."/>
            <person name="Ouyang S."/>
            <person name="Liu J."/>
            <person name="Jones K.M."/>
            <person name="Gansberger K."/>
            <person name="Moffat K."/>
            <person name="Hill J."/>
            <person name="Bera J."/>
            <person name="Fadrosh D."/>
            <person name="Jin S."/>
            <person name="Johri S."/>
            <person name="Kim M."/>
            <person name="Overton L."/>
            <person name="Reardon M."/>
            <person name="Tsitrin T."/>
            <person name="Vuong H."/>
            <person name="Weaver B."/>
            <person name="Ciecko A."/>
            <person name="Tallon L."/>
            <person name="Jackson J."/>
            <person name="Pai G."/>
            <person name="Aken S.V."/>
            <person name="Utterback T."/>
            <person name="Reidmuller S."/>
            <person name="Feldblyum T."/>
            <person name="Hsiao J."/>
            <person name="Zismann V."/>
            <person name="Iobst S."/>
            <person name="de Vazeille A.R."/>
            <person name="Buell C.R."/>
            <person name="Ying K."/>
            <person name="Li Y."/>
            <person name="Lu T."/>
            <person name="Huang Y."/>
            <person name="Zhao Q."/>
            <person name="Feng Q."/>
            <person name="Zhang L."/>
            <person name="Zhu J."/>
            <person name="Weng Q."/>
            <person name="Mu J."/>
            <person name="Lu Y."/>
            <person name="Fan D."/>
            <person name="Liu Y."/>
            <person name="Guan J."/>
            <person name="Zhang Y."/>
            <person name="Yu S."/>
            <person name="Liu X."/>
            <person name="Zhang Y."/>
            <person name="Hong G."/>
            <person name="Han B."/>
            <person name="Choisne N."/>
            <person name="Demange N."/>
            <person name="Orjeda G."/>
            <person name="Samain S."/>
            <person name="Cattolico L."/>
            <person name="Pelletier E."/>
            <person name="Couloux A."/>
            <person name="Segurens B."/>
            <person name="Wincker P."/>
            <person name="D'Hont A."/>
            <person name="Scarpelli C."/>
            <person name="Weissenbach J."/>
            <person name="Salanoubat M."/>
            <person name="Quetier F."/>
            <person name="Yu Y."/>
            <person name="Kim H.R."/>
            <person name="Rambo T."/>
            <person name="Currie J."/>
            <person name="Collura K."/>
            <person name="Luo M."/>
            <person name="Yang T."/>
            <person name="Ammiraju J.S.S."/>
            <person name="Engler F."/>
            <person name="Soderlund C."/>
            <person name="Wing R.A."/>
            <person name="Palmer L.E."/>
            <person name="de la Bastide M."/>
            <person name="Spiegel L."/>
            <person name="Nascimento L."/>
            <person name="Zutavern T."/>
            <person name="O'Shaughnessy A."/>
            <person name="Dike S."/>
            <person name="Dedhia N."/>
            <person name="Preston R."/>
            <person name="Balija V."/>
            <person name="McCombie W.R."/>
            <person name="Chow T."/>
            <person name="Chen H."/>
            <person name="Chung M."/>
            <person name="Chen C."/>
            <person name="Shaw J."/>
            <person name="Wu H."/>
            <person name="Hsiao K."/>
            <person name="Chao Y."/>
            <person name="Chu M."/>
            <person name="Cheng C."/>
            <person name="Hour A."/>
            <person name="Lee P."/>
            <person name="Lin S."/>
            <person name="Lin Y."/>
            <person name="Liou J."/>
            <person name="Liu S."/>
            <person name="Hsing Y."/>
            <person name="Raghuvanshi S."/>
            <person name="Mohanty A."/>
            <person name="Bharti A.K."/>
            <person name="Gaur A."/>
            <person name="Gupta V."/>
            <person name="Kumar D."/>
            <person name="Ravi V."/>
            <person name="Vij S."/>
            <person name="Kapur A."/>
            <person name="Khurana P."/>
            <person name="Khurana P."/>
            <person name="Khurana J.P."/>
            <person name="Tyagi A.K."/>
            <person name="Gaikwad K."/>
            <person name="Singh A."/>
            <person name="Dalal V."/>
            <person name="Srivastava S."/>
            <person name="Dixit A."/>
            <person name="Pal A.K."/>
            <person name="Ghazi I.A."/>
            <person name="Yadav M."/>
            <person name="Pandit A."/>
            <person name="Bhargava A."/>
            <person name="Sureshbabu K."/>
            <person name="Batra K."/>
            <person name="Sharma T.R."/>
            <person name="Mohapatra T."/>
            <person name="Singh N.K."/>
            <person name="Messing J."/>
            <person name="Nelson A.B."/>
            <person name="Fuks G."/>
            <person name="Kavchok S."/>
            <person name="Keizer G."/>
            <person name="Linton E."/>
            <person name="Llaca V."/>
            <person name="Song R."/>
            <person name="Tanyolac B."/>
            <person name="Young S."/>
            <person name="Ho-Il K."/>
            <person name="Hahn J.H."/>
            <person name="Sangsakoo G."/>
            <person name="Vanavichit A."/>
            <person name="de Mattos Luiz.A.T."/>
            <person name="Zimmer P.D."/>
            <person name="Malone G."/>
            <person name="Dellagostin O."/>
            <person name="de Oliveira A.C."/>
            <person name="Bevan M."/>
            <person name="Bancroft I."/>
            <person name="Minx P."/>
            <person name="Cordum H."/>
            <person name="Wilson R."/>
            <person name="Cheng Z."/>
            <person name="Jin W."/>
            <person name="Jiang J."/>
            <person name="Leong S.A."/>
            <person name="Iwama H."/>
            <person name="Gojobori T."/>
            <person name="Itoh T."/>
            <person name="Niimura Y."/>
            <person name="Fujii Y."/>
            <person name="Habara T."/>
            <person name="Sakai H."/>
            <person name="Sato Y."/>
            <person name="Wilson G."/>
            <person name="Kumar K."/>
            <person name="McCouch S."/>
            <person name="Juretic N."/>
            <person name="Hoen D."/>
            <person name="Wright S."/>
            <person name="Bruskiewich R."/>
            <person name="Bureau T."/>
            <person name="Miyao A."/>
            <person name="Hirochika H."/>
            <person name="Nishikawa T."/>
            <person name="Kadowaki K."/>
            <person name="Sugiura M."/>
            <person name="Burr B."/>
            <person name="Sasaki T."/>
        </authorList>
    </citation>
    <scope>NUCLEOTIDE SEQUENCE [LARGE SCALE GENOMIC DNA]</scope>
    <source>
        <strain evidence="8">cv. Nipponbare</strain>
    </source>
</reference>
<feature type="active site" description="Charge relay system" evidence="3">
    <location>
        <position position="413"/>
    </location>
</feature>
<dbReference type="InterPro" id="IPR025483">
    <property type="entry name" value="Lipase_euk"/>
</dbReference>
<dbReference type="PANTHER" id="PTHR11005">
    <property type="entry name" value="LYSOSOMAL ACID LIPASE-RELATED"/>
    <property type="match status" value="1"/>
</dbReference>
<dbReference type="Gramene" id="Os08t0529800-01">
    <property type="protein sequence ID" value="Os08t0529800-01"/>
    <property type="gene ID" value="Os08g0529800"/>
</dbReference>
<dbReference type="FunFam" id="3.40.50.1820:FF:000126">
    <property type="entry name" value="Lipase"/>
    <property type="match status" value="1"/>
</dbReference>
<evidence type="ECO:0000256" key="1">
    <source>
        <dbReference type="ARBA" id="ARBA00010701"/>
    </source>
</evidence>
<reference evidence="7" key="4">
    <citation type="journal article" date="2006" name="Nucleic Acids Res.">
        <title>The Rice Annotation Project Database (RAP-DB): hub for Oryza sativa ssp. japonica genome information.</title>
        <authorList>
            <person name="Ohyanagi H."/>
            <person name="Tanaka T."/>
            <person name="Sakai H."/>
            <person name="Shigemoto Y."/>
            <person name="Yamaguchi K."/>
            <person name="Habara T."/>
            <person name="Fujii Y."/>
            <person name="Antonio B.A."/>
            <person name="Nagamura Y."/>
            <person name="Imanishi T."/>
            <person name="Ikeo K."/>
            <person name="Itoh T."/>
            <person name="Gojobori T."/>
            <person name="Sasaki T."/>
        </authorList>
    </citation>
    <scope>NUCLEOTIDE SEQUENCE</scope>
</reference>
<feature type="active site" description="Nucleophile" evidence="3">
    <location>
        <position position="207"/>
    </location>
</feature>
<dbReference type="SMR" id="A0A0P0XI15"/>